<dbReference type="EMBL" id="PGVD01000004">
    <property type="protein sequence ID" value="PLS00706.1"/>
    <property type="molecule type" value="Genomic_DNA"/>
</dbReference>
<keyword evidence="10" id="KW-1185">Reference proteome</keyword>
<dbReference type="PROSITE" id="PS50977">
    <property type="entry name" value="HTH_TETR_2"/>
    <property type="match status" value="1"/>
</dbReference>
<feature type="DNA-binding region" description="H-T-H motif" evidence="5">
    <location>
        <begin position="25"/>
        <end position="44"/>
    </location>
</feature>
<dbReference type="FunFam" id="1.10.10.60:FF:000141">
    <property type="entry name" value="TetR family transcriptional regulator"/>
    <property type="match status" value="1"/>
</dbReference>
<dbReference type="Proteomes" id="UP000234951">
    <property type="component" value="Unassembled WGS sequence"/>
</dbReference>
<evidence type="ECO:0000313" key="7">
    <source>
        <dbReference type="EMBL" id="PLR83520.1"/>
    </source>
</evidence>
<dbReference type="InterPro" id="IPR023772">
    <property type="entry name" value="DNA-bd_HTH_TetR-type_CS"/>
</dbReference>
<keyword evidence="3 5" id="KW-0238">DNA-binding</keyword>
<sequence length="287" mass="33154">MKEKKVLIIESAIKLFASKGFDATSIQEIANECGISKGAFYLYFKSKEALLLAIFEYYYERIQTRIQQIEAENLPPREKFLAQVITNYDEIIQHKEFIIMQAREQAIPFNDSIAEFIQKMRLEASKFFKESLLAIYGERAAPHVWDLTVMLKSIFHSYFEIIVFDKAEIDLNALAQYIINRADNLVEGLAQSGEMPILPPTLVEEKLMGDTFIGKKLNKSELIRKISETKQKLDKSEDLYITLDVLESEIRSDSPRMPVIKGMLANLKNENGTKELEDLINKFFQFK</sequence>
<evidence type="ECO:0000256" key="2">
    <source>
        <dbReference type="ARBA" id="ARBA00023015"/>
    </source>
</evidence>
<accession>A0A2N5GMY3</accession>
<keyword evidence="1" id="KW-0678">Repressor</keyword>
<dbReference type="Pfam" id="PF00440">
    <property type="entry name" value="TetR_N"/>
    <property type="match status" value="1"/>
</dbReference>
<dbReference type="RefSeq" id="WP_101576995.1">
    <property type="nucleotide sequence ID" value="NZ_PGVA01000019.1"/>
</dbReference>
<dbReference type="InterPro" id="IPR050624">
    <property type="entry name" value="HTH-type_Tx_Regulator"/>
</dbReference>
<dbReference type="Gene3D" id="1.10.357.10">
    <property type="entry name" value="Tetracycline Repressor, domain 2"/>
    <property type="match status" value="1"/>
</dbReference>
<dbReference type="InterPro" id="IPR001647">
    <property type="entry name" value="HTH_TetR"/>
</dbReference>
<dbReference type="EMBL" id="PGVA01000019">
    <property type="protein sequence ID" value="PLR83520.1"/>
    <property type="molecule type" value="Genomic_DNA"/>
</dbReference>
<dbReference type="GO" id="GO:0003677">
    <property type="term" value="F:DNA binding"/>
    <property type="evidence" value="ECO:0007669"/>
    <property type="project" value="UniProtKB-UniRule"/>
</dbReference>
<dbReference type="PANTHER" id="PTHR43479">
    <property type="entry name" value="ACREF/ENVCD OPERON REPRESSOR-RELATED"/>
    <property type="match status" value="1"/>
</dbReference>
<feature type="domain" description="HTH tetR-type" evidence="6">
    <location>
        <begin position="2"/>
        <end position="62"/>
    </location>
</feature>
<dbReference type="GO" id="GO:0045892">
    <property type="term" value="P:negative regulation of DNA-templated transcription"/>
    <property type="evidence" value="ECO:0007669"/>
    <property type="project" value="UniProtKB-ARBA"/>
</dbReference>
<evidence type="ECO:0000256" key="4">
    <source>
        <dbReference type="ARBA" id="ARBA00023163"/>
    </source>
</evidence>
<evidence type="ECO:0000313" key="10">
    <source>
        <dbReference type="Proteomes" id="UP000235114"/>
    </source>
</evidence>
<keyword evidence="2" id="KW-0805">Transcription regulation</keyword>
<dbReference type="InterPro" id="IPR009057">
    <property type="entry name" value="Homeodomain-like_sf"/>
</dbReference>
<comment type="caution">
    <text evidence="7">The sequence shown here is derived from an EMBL/GenBank/DDBJ whole genome shotgun (WGS) entry which is preliminary data.</text>
</comment>
<protein>
    <submittedName>
        <fullName evidence="7">TetR family transcriptional regulator</fullName>
    </submittedName>
</protein>
<organism evidence="7 9">
    <name type="scientific">Bacillus canaveralius</name>
    <dbReference type="NCBI Taxonomy" id="1403243"/>
    <lineage>
        <taxon>Bacteria</taxon>
        <taxon>Bacillati</taxon>
        <taxon>Bacillota</taxon>
        <taxon>Bacilli</taxon>
        <taxon>Bacillales</taxon>
        <taxon>Bacillaceae</taxon>
        <taxon>Bacillus</taxon>
    </lineage>
</organism>
<evidence type="ECO:0000313" key="8">
    <source>
        <dbReference type="EMBL" id="PLS00706.1"/>
    </source>
</evidence>
<reference evidence="7 9" key="1">
    <citation type="submission" date="2017-11" db="EMBL/GenBank/DDBJ databases">
        <title>Comparitive Functional Genomics of Dry Heat Resistant strains isolated from the Viking Spacecraft.</title>
        <authorList>
            <person name="Seuylemezian A."/>
            <person name="Cooper K."/>
            <person name="Vaishampayan P."/>
        </authorList>
    </citation>
    <scope>NUCLEOTIDE SEQUENCE [LARGE SCALE GENOMIC DNA]</scope>
    <source>
        <strain evidence="7 9">M4.6</strain>
    </source>
</reference>
<evidence type="ECO:0000256" key="1">
    <source>
        <dbReference type="ARBA" id="ARBA00022491"/>
    </source>
</evidence>
<gene>
    <name evidence="7" type="ORF">CU635_08805</name>
    <name evidence="8" type="ORF">CVD25_01185</name>
</gene>
<proteinExistence type="predicted"/>
<dbReference type="PROSITE" id="PS01081">
    <property type="entry name" value="HTH_TETR_1"/>
    <property type="match status" value="1"/>
</dbReference>
<reference evidence="8 10" key="2">
    <citation type="submission" date="2017-12" db="EMBL/GenBank/DDBJ databases">
        <title>Comparative Functional Genomics of Dry Heat Resistant strains isolated from the Viking Spacecraft.</title>
        <authorList>
            <person name="Seuylemezian A."/>
            <person name="Cooper K."/>
            <person name="Vaishampayan P."/>
        </authorList>
    </citation>
    <scope>NUCLEOTIDE SEQUENCE [LARGE SCALE GENOMIC DNA]</scope>
    <source>
        <strain evidence="8 10">ATCC 29669</strain>
    </source>
</reference>
<keyword evidence="4" id="KW-0804">Transcription</keyword>
<dbReference type="Proteomes" id="UP000235114">
    <property type="component" value="Unassembled WGS sequence"/>
</dbReference>
<dbReference type="PRINTS" id="PR00455">
    <property type="entry name" value="HTHTETR"/>
</dbReference>
<dbReference type="AlphaFoldDB" id="A0A2N5GMY3"/>
<evidence type="ECO:0000313" key="9">
    <source>
        <dbReference type="Proteomes" id="UP000234951"/>
    </source>
</evidence>
<evidence type="ECO:0000256" key="5">
    <source>
        <dbReference type="PROSITE-ProRule" id="PRU00335"/>
    </source>
</evidence>
<dbReference type="PANTHER" id="PTHR43479:SF22">
    <property type="entry name" value="TRANSCRIPTIONAL REGULATOR, TETR FAMILY"/>
    <property type="match status" value="1"/>
</dbReference>
<evidence type="ECO:0000256" key="3">
    <source>
        <dbReference type="ARBA" id="ARBA00023125"/>
    </source>
</evidence>
<evidence type="ECO:0000259" key="6">
    <source>
        <dbReference type="PROSITE" id="PS50977"/>
    </source>
</evidence>
<name>A0A2N5GMY3_9BACI</name>
<dbReference type="SUPFAM" id="SSF46689">
    <property type="entry name" value="Homeodomain-like"/>
    <property type="match status" value="1"/>
</dbReference>
<dbReference type="OrthoDB" id="9812993at2"/>